<reference evidence="2" key="1">
    <citation type="submission" date="2019-09" db="EMBL/GenBank/DDBJ databases">
        <title>Draft genome information of white flower Hibiscus syriacus.</title>
        <authorList>
            <person name="Kim Y.-M."/>
        </authorList>
    </citation>
    <scope>NUCLEOTIDE SEQUENCE [LARGE SCALE GENOMIC DNA]</scope>
    <source>
        <strain evidence="2">YM2019G1</strain>
    </source>
</reference>
<protein>
    <submittedName>
        <fullName evidence="2">Uncharacterized protein</fullName>
    </submittedName>
</protein>
<evidence type="ECO:0000313" key="2">
    <source>
        <dbReference type="EMBL" id="KAE8712884.1"/>
    </source>
</evidence>
<proteinExistence type="predicted"/>
<dbReference type="AlphaFoldDB" id="A0A6A3B6S6"/>
<evidence type="ECO:0000256" key="1">
    <source>
        <dbReference type="SAM" id="MobiDB-lite"/>
    </source>
</evidence>
<dbReference type="EMBL" id="VEPZ02000885">
    <property type="protein sequence ID" value="KAE8712884.1"/>
    <property type="molecule type" value="Genomic_DNA"/>
</dbReference>
<feature type="compositionally biased region" description="Pro residues" evidence="1">
    <location>
        <begin position="108"/>
        <end position="120"/>
    </location>
</feature>
<accession>A0A6A3B6S6</accession>
<name>A0A6A3B6S6_HIBSY</name>
<sequence length="133" mass="14833">MCSFLCYLFALLIFSVSVTTTIRIMAARIQYFSGQQLQLQKHHLPSSKFKSNPPSLNAASVKKPPFLPLLMPLPKATHLSWIFTGFKRETRLAHHVSPDSSWCCPASKPLPTPPPSPPQLPQQTRRVGDLGLN</sequence>
<dbReference type="Proteomes" id="UP000436088">
    <property type="component" value="Unassembled WGS sequence"/>
</dbReference>
<evidence type="ECO:0000313" key="3">
    <source>
        <dbReference type="Proteomes" id="UP000436088"/>
    </source>
</evidence>
<comment type="caution">
    <text evidence="2">The sequence shown here is derived from an EMBL/GenBank/DDBJ whole genome shotgun (WGS) entry which is preliminary data.</text>
</comment>
<feature type="region of interest" description="Disordered" evidence="1">
    <location>
        <begin position="97"/>
        <end position="133"/>
    </location>
</feature>
<organism evidence="2 3">
    <name type="scientific">Hibiscus syriacus</name>
    <name type="common">Rose of Sharon</name>
    <dbReference type="NCBI Taxonomy" id="106335"/>
    <lineage>
        <taxon>Eukaryota</taxon>
        <taxon>Viridiplantae</taxon>
        <taxon>Streptophyta</taxon>
        <taxon>Embryophyta</taxon>
        <taxon>Tracheophyta</taxon>
        <taxon>Spermatophyta</taxon>
        <taxon>Magnoliopsida</taxon>
        <taxon>eudicotyledons</taxon>
        <taxon>Gunneridae</taxon>
        <taxon>Pentapetalae</taxon>
        <taxon>rosids</taxon>
        <taxon>malvids</taxon>
        <taxon>Malvales</taxon>
        <taxon>Malvaceae</taxon>
        <taxon>Malvoideae</taxon>
        <taxon>Hibiscus</taxon>
    </lineage>
</organism>
<gene>
    <name evidence="2" type="ORF">F3Y22_tig00110223pilonHSYRG00325</name>
</gene>
<keyword evidence="3" id="KW-1185">Reference proteome</keyword>